<dbReference type="InterPro" id="IPR002912">
    <property type="entry name" value="ACT_dom"/>
</dbReference>
<sequence>MRERDADSGPSCAVGLTVGRAHRAAVGPLESRVMCVNGHPGCSNGPRGGAGATIRRVSYLLRVRLMDRPGSLGALAVALGSVGADILSLDVVERGNGYAVDDLVVDLAERSLPDMLITAAEALDGIRVESIRPYAGILDTHRELELIDHVATAGHDQLQMLADQVPRVLRVSWCAVLANKPESAWPLFGSSGLPETPPASLDFLPLSGATTLDGDADWIPAPWRDMDTTLAGAPLGAIGKVVLVGRPGGPDFRPSEVARLGYLTGIVATVLS</sequence>
<organism evidence="2 3">
    <name type="scientific">Tsukamurella soli</name>
    <dbReference type="NCBI Taxonomy" id="644556"/>
    <lineage>
        <taxon>Bacteria</taxon>
        <taxon>Bacillati</taxon>
        <taxon>Actinomycetota</taxon>
        <taxon>Actinomycetes</taxon>
        <taxon>Mycobacteriales</taxon>
        <taxon>Tsukamurellaceae</taxon>
        <taxon>Tsukamurella</taxon>
    </lineage>
</organism>
<evidence type="ECO:0000313" key="2">
    <source>
        <dbReference type="EMBL" id="GAA4402477.1"/>
    </source>
</evidence>
<dbReference type="SUPFAM" id="SSF55021">
    <property type="entry name" value="ACT-like"/>
    <property type="match status" value="1"/>
</dbReference>
<dbReference type="EMBL" id="BAABFR010000098">
    <property type="protein sequence ID" value="GAA4402477.1"/>
    <property type="molecule type" value="Genomic_DNA"/>
</dbReference>
<name>A0ABP8K8T4_9ACTN</name>
<protein>
    <submittedName>
        <fullName evidence="2">Amino acid-binding protein</fullName>
    </submittedName>
</protein>
<accession>A0ABP8K8T4</accession>
<comment type="caution">
    <text evidence="2">The sequence shown here is derived from an EMBL/GenBank/DDBJ whole genome shotgun (WGS) entry which is preliminary data.</text>
</comment>
<keyword evidence="3" id="KW-1185">Reference proteome</keyword>
<proteinExistence type="predicted"/>
<dbReference type="Proteomes" id="UP001500635">
    <property type="component" value="Unassembled WGS sequence"/>
</dbReference>
<gene>
    <name evidence="2" type="ORF">GCM10023147_43150</name>
</gene>
<feature type="domain" description="ACT" evidence="1">
    <location>
        <begin position="60"/>
        <end position="139"/>
    </location>
</feature>
<evidence type="ECO:0000313" key="3">
    <source>
        <dbReference type="Proteomes" id="UP001500635"/>
    </source>
</evidence>
<reference evidence="3" key="1">
    <citation type="journal article" date="2019" name="Int. J. Syst. Evol. Microbiol.">
        <title>The Global Catalogue of Microorganisms (GCM) 10K type strain sequencing project: providing services to taxonomists for standard genome sequencing and annotation.</title>
        <authorList>
            <consortium name="The Broad Institute Genomics Platform"/>
            <consortium name="The Broad Institute Genome Sequencing Center for Infectious Disease"/>
            <person name="Wu L."/>
            <person name="Ma J."/>
        </authorList>
    </citation>
    <scope>NUCLEOTIDE SEQUENCE [LARGE SCALE GENOMIC DNA]</scope>
    <source>
        <strain evidence="3">JCM 17688</strain>
    </source>
</reference>
<dbReference type="InterPro" id="IPR045865">
    <property type="entry name" value="ACT-like_dom_sf"/>
</dbReference>
<dbReference type="PROSITE" id="PS51671">
    <property type="entry name" value="ACT"/>
    <property type="match status" value="1"/>
</dbReference>
<evidence type="ECO:0000259" key="1">
    <source>
        <dbReference type="PROSITE" id="PS51671"/>
    </source>
</evidence>